<dbReference type="InterPro" id="IPR023408">
    <property type="entry name" value="MscS_beta-dom_sf"/>
</dbReference>
<keyword evidence="5 9" id="KW-0812">Transmembrane</keyword>
<evidence type="ECO:0000256" key="3">
    <source>
        <dbReference type="ARBA" id="ARBA00008017"/>
    </source>
</evidence>
<evidence type="ECO:0000313" key="11">
    <source>
        <dbReference type="EMBL" id="MBP2414276.1"/>
    </source>
</evidence>
<dbReference type="Pfam" id="PF00924">
    <property type="entry name" value="MS_channel_2nd"/>
    <property type="match status" value="1"/>
</dbReference>
<keyword evidence="4" id="KW-1003">Cell membrane</keyword>
<accession>A0ABS4YZU9</accession>
<evidence type="ECO:0000313" key="12">
    <source>
        <dbReference type="Proteomes" id="UP000711614"/>
    </source>
</evidence>
<keyword evidence="12" id="KW-1185">Reference proteome</keyword>
<evidence type="ECO:0000256" key="2">
    <source>
        <dbReference type="ARBA" id="ARBA00004236"/>
    </source>
</evidence>
<feature type="domain" description="Mechanosensitive ion channel MscS" evidence="10">
    <location>
        <begin position="136"/>
        <end position="193"/>
    </location>
</feature>
<organism evidence="11 12">
    <name type="scientific">Arthrobacter stackebrandtii</name>
    <dbReference type="NCBI Taxonomy" id="272161"/>
    <lineage>
        <taxon>Bacteria</taxon>
        <taxon>Bacillati</taxon>
        <taxon>Actinomycetota</taxon>
        <taxon>Actinomycetes</taxon>
        <taxon>Micrococcales</taxon>
        <taxon>Micrococcaceae</taxon>
        <taxon>Arthrobacter</taxon>
    </lineage>
</organism>
<evidence type="ECO:0000256" key="7">
    <source>
        <dbReference type="ARBA" id="ARBA00023136"/>
    </source>
</evidence>
<feature type="compositionally biased region" description="Low complexity" evidence="8">
    <location>
        <begin position="212"/>
        <end position="236"/>
    </location>
</feature>
<evidence type="ECO:0000256" key="5">
    <source>
        <dbReference type="ARBA" id="ARBA00022692"/>
    </source>
</evidence>
<feature type="transmembrane region" description="Helical" evidence="9">
    <location>
        <begin position="89"/>
        <end position="109"/>
    </location>
</feature>
<dbReference type="Gene3D" id="2.30.30.60">
    <property type="match status" value="1"/>
</dbReference>
<proteinExistence type="inferred from homology"/>
<dbReference type="Gene3D" id="1.10.287.1260">
    <property type="match status" value="1"/>
</dbReference>
<dbReference type="InterPro" id="IPR006685">
    <property type="entry name" value="MscS_channel_2nd"/>
</dbReference>
<comment type="subcellular location">
    <subcellularLocation>
        <location evidence="2">Cell membrane</location>
    </subcellularLocation>
    <subcellularLocation>
        <location evidence="1">Membrane</location>
        <topology evidence="1">Multi-pass membrane protein</topology>
    </subcellularLocation>
</comment>
<keyword evidence="6 9" id="KW-1133">Transmembrane helix</keyword>
<evidence type="ECO:0000256" key="9">
    <source>
        <dbReference type="SAM" id="Phobius"/>
    </source>
</evidence>
<protein>
    <submittedName>
        <fullName evidence="11">Small conductance mechanosensitive channel</fullName>
    </submittedName>
</protein>
<gene>
    <name evidence="11" type="ORF">JOF48_003075</name>
</gene>
<evidence type="ECO:0000256" key="4">
    <source>
        <dbReference type="ARBA" id="ARBA00022475"/>
    </source>
</evidence>
<feature type="transmembrane region" description="Helical" evidence="9">
    <location>
        <begin position="115"/>
        <end position="133"/>
    </location>
</feature>
<evidence type="ECO:0000256" key="8">
    <source>
        <dbReference type="SAM" id="MobiDB-lite"/>
    </source>
</evidence>
<comment type="similarity">
    <text evidence="3">Belongs to the MscS (TC 1.A.23) family.</text>
</comment>
<dbReference type="Proteomes" id="UP000711614">
    <property type="component" value="Unassembled WGS sequence"/>
</dbReference>
<reference evidence="11 12" key="1">
    <citation type="submission" date="2021-03" db="EMBL/GenBank/DDBJ databases">
        <title>Sequencing the genomes of 1000 actinobacteria strains.</title>
        <authorList>
            <person name="Klenk H.-P."/>
        </authorList>
    </citation>
    <scope>NUCLEOTIDE SEQUENCE [LARGE SCALE GENOMIC DNA]</scope>
    <source>
        <strain evidence="11 12">DSM 16005</strain>
    </source>
</reference>
<dbReference type="InterPro" id="IPR010920">
    <property type="entry name" value="LSM_dom_sf"/>
</dbReference>
<keyword evidence="7 9" id="KW-0472">Membrane</keyword>
<evidence type="ECO:0000256" key="1">
    <source>
        <dbReference type="ARBA" id="ARBA00004141"/>
    </source>
</evidence>
<feature type="transmembrane region" description="Helical" evidence="9">
    <location>
        <begin position="18"/>
        <end position="39"/>
    </location>
</feature>
<dbReference type="PANTHER" id="PTHR30460">
    <property type="entry name" value="MODERATE CONDUCTANCE MECHANOSENSITIVE CHANNEL YBIO"/>
    <property type="match status" value="1"/>
</dbReference>
<feature type="region of interest" description="Disordered" evidence="8">
    <location>
        <begin position="203"/>
        <end position="259"/>
    </location>
</feature>
<dbReference type="InterPro" id="IPR045276">
    <property type="entry name" value="YbiO_bact"/>
</dbReference>
<sequence length="259" mass="27365">MPQTDITTALENTFVEDLINAGIVLAVGLAVWLVLHYAIRIVVKRVQADSPVLERRSLRWAAPMLRNIDPVVRALDQERRVQRARTVGSLLNSVLTAVVATVTGFYVLMAFNINVAPLIASVGVLGIAIGFGCQQLIRDFLAGICITLEDQYGIGDVIQTSEVVGSVEYVGLRITRVMGEDGTLWYLRNGEILRLGNRSKGHYQPPAEELPDGGAAPAAAGTAAGGAAPAVAAGPASDTNGQAGEQARTDTQRAEPPAG</sequence>
<dbReference type="SUPFAM" id="SSF50182">
    <property type="entry name" value="Sm-like ribonucleoproteins"/>
    <property type="match status" value="1"/>
</dbReference>
<dbReference type="PANTHER" id="PTHR30460:SF0">
    <property type="entry name" value="MODERATE CONDUCTANCE MECHANOSENSITIVE CHANNEL YBIO"/>
    <property type="match status" value="1"/>
</dbReference>
<dbReference type="SUPFAM" id="SSF82861">
    <property type="entry name" value="Mechanosensitive channel protein MscS (YggB), transmembrane region"/>
    <property type="match status" value="1"/>
</dbReference>
<evidence type="ECO:0000259" key="10">
    <source>
        <dbReference type="Pfam" id="PF00924"/>
    </source>
</evidence>
<dbReference type="InterPro" id="IPR011014">
    <property type="entry name" value="MscS_channel_TM-2"/>
</dbReference>
<evidence type="ECO:0000256" key="6">
    <source>
        <dbReference type="ARBA" id="ARBA00022989"/>
    </source>
</evidence>
<name>A0ABS4YZU9_9MICC</name>
<dbReference type="EMBL" id="JAGIOI010000001">
    <property type="protein sequence ID" value="MBP2414276.1"/>
    <property type="molecule type" value="Genomic_DNA"/>
</dbReference>
<comment type="caution">
    <text evidence="11">The sequence shown here is derived from an EMBL/GenBank/DDBJ whole genome shotgun (WGS) entry which is preliminary data.</text>
</comment>